<reference evidence="2" key="2">
    <citation type="submission" date="2015-02" db="UniProtKB">
        <authorList>
            <consortium name="EnsemblMetazoa"/>
        </authorList>
    </citation>
    <scope>IDENTIFICATION</scope>
</reference>
<dbReference type="EMBL" id="JH431351">
    <property type="status" value="NOT_ANNOTATED_CDS"/>
    <property type="molecule type" value="Genomic_DNA"/>
</dbReference>
<proteinExistence type="predicted"/>
<dbReference type="AlphaFoldDB" id="T1IRC8"/>
<sequence length="123" mass="14307">MLNMVLEVKSDEVLIGDQTINRAAIRAAVQALGQARAENLREIRIFSDSDFLITSVNQIYKSGLWQRTRWTTITGQPVKNRQDFEDLLIASTGISVMHWRLLRLIREILALRLPIDWRERFIT</sequence>
<dbReference type="SUPFAM" id="SSF53098">
    <property type="entry name" value="Ribonuclease H-like"/>
    <property type="match status" value="1"/>
</dbReference>
<dbReference type="HOGENOM" id="CLU_2018083_0_0_1"/>
<dbReference type="InterPro" id="IPR012337">
    <property type="entry name" value="RNaseH-like_sf"/>
</dbReference>
<evidence type="ECO:0000313" key="2">
    <source>
        <dbReference type="EnsemblMetazoa" id="SMAR003616-PA"/>
    </source>
</evidence>
<keyword evidence="3" id="KW-1185">Reference proteome</keyword>
<evidence type="ECO:0000259" key="1">
    <source>
        <dbReference type="PROSITE" id="PS50879"/>
    </source>
</evidence>
<feature type="domain" description="RNase H type-1" evidence="1">
    <location>
        <begin position="1"/>
        <end position="123"/>
    </location>
</feature>
<dbReference type="STRING" id="126957.T1IRC8"/>
<dbReference type="GO" id="GO:0003676">
    <property type="term" value="F:nucleic acid binding"/>
    <property type="evidence" value="ECO:0007669"/>
    <property type="project" value="InterPro"/>
</dbReference>
<accession>T1IRC8</accession>
<organism evidence="2 3">
    <name type="scientific">Strigamia maritima</name>
    <name type="common">European centipede</name>
    <name type="synonym">Geophilus maritimus</name>
    <dbReference type="NCBI Taxonomy" id="126957"/>
    <lineage>
        <taxon>Eukaryota</taxon>
        <taxon>Metazoa</taxon>
        <taxon>Ecdysozoa</taxon>
        <taxon>Arthropoda</taxon>
        <taxon>Myriapoda</taxon>
        <taxon>Chilopoda</taxon>
        <taxon>Pleurostigmophora</taxon>
        <taxon>Geophilomorpha</taxon>
        <taxon>Linotaeniidae</taxon>
        <taxon>Strigamia</taxon>
    </lineage>
</organism>
<reference evidence="3" key="1">
    <citation type="submission" date="2011-05" db="EMBL/GenBank/DDBJ databases">
        <authorList>
            <person name="Richards S.R."/>
            <person name="Qu J."/>
            <person name="Jiang H."/>
            <person name="Jhangiani S.N."/>
            <person name="Agravi P."/>
            <person name="Goodspeed R."/>
            <person name="Gross S."/>
            <person name="Mandapat C."/>
            <person name="Jackson L."/>
            <person name="Mathew T."/>
            <person name="Pu L."/>
            <person name="Thornton R."/>
            <person name="Saada N."/>
            <person name="Wilczek-Boney K.B."/>
            <person name="Lee S."/>
            <person name="Kovar C."/>
            <person name="Wu Y."/>
            <person name="Scherer S.E."/>
            <person name="Worley K.C."/>
            <person name="Muzny D.M."/>
            <person name="Gibbs R."/>
        </authorList>
    </citation>
    <scope>NUCLEOTIDE SEQUENCE</scope>
    <source>
        <strain evidence="3">Brora</strain>
    </source>
</reference>
<dbReference type="Proteomes" id="UP000014500">
    <property type="component" value="Unassembled WGS sequence"/>
</dbReference>
<dbReference type="Gene3D" id="3.30.420.10">
    <property type="entry name" value="Ribonuclease H-like superfamily/Ribonuclease H"/>
    <property type="match status" value="1"/>
</dbReference>
<dbReference type="InterPro" id="IPR036397">
    <property type="entry name" value="RNaseH_sf"/>
</dbReference>
<dbReference type="InterPro" id="IPR002156">
    <property type="entry name" value="RNaseH_domain"/>
</dbReference>
<dbReference type="PhylomeDB" id="T1IRC8"/>
<dbReference type="EnsemblMetazoa" id="SMAR003616-RA">
    <property type="protein sequence ID" value="SMAR003616-PA"/>
    <property type="gene ID" value="SMAR003616"/>
</dbReference>
<dbReference type="PROSITE" id="PS50879">
    <property type="entry name" value="RNASE_H_1"/>
    <property type="match status" value="1"/>
</dbReference>
<protein>
    <recommendedName>
        <fullName evidence="1">RNase H type-1 domain-containing protein</fullName>
    </recommendedName>
</protein>
<dbReference type="GO" id="GO:0004523">
    <property type="term" value="F:RNA-DNA hybrid ribonuclease activity"/>
    <property type="evidence" value="ECO:0007669"/>
    <property type="project" value="InterPro"/>
</dbReference>
<dbReference type="Pfam" id="PF00075">
    <property type="entry name" value="RNase_H"/>
    <property type="match status" value="1"/>
</dbReference>
<evidence type="ECO:0000313" key="3">
    <source>
        <dbReference type="Proteomes" id="UP000014500"/>
    </source>
</evidence>
<name>T1IRC8_STRMM</name>